<evidence type="ECO:0000313" key="2">
    <source>
        <dbReference type="Proteomes" id="UP000177250"/>
    </source>
</evidence>
<reference evidence="1 2" key="1">
    <citation type="journal article" date="2016" name="Nat. Commun.">
        <title>Thousands of microbial genomes shed light on interconnected biogeochemical processes in an aquifer system.</title>
        <authorList>
            <person name="Anantharaman K."/>
            <person name="Brown C.T."/>
            <person name="Hug L.A."/>
            <person name="Sharon I."/>
            <person name="Castelle C.J."/>
            <person name="Probst A.J."/>
            <person name="Thomas B.C."/>
            <person name="Singh A."/>
            <person name="Wilkins M.J."/>
            <person name="Karaoz U."/>
            <person name="Brodie E.L."/>
            <person name="Williams K.H."/>
            <person name="Hubbard S.S."/>
            <person name="Banfield J.F."/>
        </authorList>
    </citation>
    <scope>NUCLEOTIDE SEQUENCE [LARGE SCALE GENOMIC DNA]</scope>
</reference>
<evidence type="ECO:0000313" key="1">
    <source>
        <dbReference type="EMBL" id="OGY54239.1"/>
    </source>
</evidence>
<dbReference type="STRING" id="1797545.A3B15_00715"/>
<name>A0A1G1YPP5_9BACT</name>
<comment type="caution">
    <text evidence="1">The sequence shown here is derived from an EMBL/GenBank/DDBJ whole genome shotgun (WGS) entry which is preliminary data.</text>
</comment>
<dbReference type="Proteomes" id="UP000177250">
    <property type="component" value="Unassembled WGS sequence"/>
</dbReference>
<proteinExistence type="predicted"/>
<protein>
    <submittedName>
        <fullName evidence="1">Uncharacterized protein</fullName>
    </submittedName>
</protein>
<dbReference type="AlphaFoldDB" id="A0A1G1YPP5"/>
<accession>A0A1G1YPP5</accession>
<dbReference type="EMBL" id="MHIO01000005">
    <property type="protein sequence ID" value="OGY54239.1"/>
    <property type="molecule type" value="Genomic_DNA"/>
</dbReference>
<organism evidence="1 2">
    <name type="scientific">Candidatus Buchananbacteria bacterium RIFCSPLOWO2_01_FULL_45_31</name>
    <dbReference type="NCBI Taxonomy" id="1797545"/>
    <lineage>
        <taxon>Bacteria</taxon>
        <taxon>Candidatus Buchananiibacteriota</taxon>
    </lineage>
</organism>
<gene>
    <name evidence="1" type="ORF">A3B15_00715</name>
</gene>
<sequence>MRSKLKAATGRDLSLLALDKVFLLPYYNNYKFSRGRALECLPRKQKTVESAQGSTFPAQVRLPDFGPLFFTPLENSKLK</sequence>